<dbReference type="RefSeq" id="WP_132103487.1">
    <property type="nucleotide sequence ID" value="NZ_SMLB01000014.1"/>
</dbReference>
<dbReference type="SUPFAM" id="SSF56601">
    <property type="entry name" value="beta-lactamase/transpeptidase-like"/>
    <property type="match status" value="1"/>
</dbReference>
<keyword evidence="4" id="KW-1185">Reference proteome</keyword>
<protein>
    <submittedName>
        <fullName evidence="3">Serine hydrolase</fullName>
    </submittedName>
</protein>
<reference evidence="3 4" key="1">
    <citation type="submission" date="2019-02" db="EMBL/GenBank/DDBJ databases">
        <title>Draft genome sequences of novel Actinobacteria.</title>
        <authorList>
            <person name="Sahin N."/>
            <person name="Ay H."/>
            <person name="Saygin H."/>
        </authorList>
    </citation>
    <scope>NUCLEOTIDE SEQUENCE [LARGE SCALE GENOMIC DNA]</scope>
    <source>
        <strain evidence="3 4">8K307</strain>
    </source>
</reference>
<accession>A0A4R5AHD5</accession>
<dbReference type="Pfam" id="PF13354">
    <property type="entry name" value="Beta-lactamase2"/>
    <property type="match status" value="1"/>
</dbReference>
<evidence type="ECO:0000256" key="1">
    <source>
        <dbReference type="SAM" id="MobiDB-lite"/>
    </source>
</evidence>
<dbReference type="PROSITE" id="PS51257">
    <property type="entry name" value="PROKAR_LIPOPROTEIN"/>
    <property type="match status" value="1"/>
</dbReference>
<dbReference type="Gene3D" id="1.10.8.620">
    <property type="entry name" value="ORF12 helical bundle domain-like"/>
    <property type="match status" value="1"/>
</dbReference>
<evidence type="ECO:0000313" key="3">
    <source>
        <dbReference type="EMBL" id="TDD69482.1"/>
    </source>
</evidence>
<dbReference type="PANTHER" id="PTHR35333">
    <property type="entry name" value="BETA-LACTAMASE"/>
    <property type="match status" value="1"/>
</dbReference>
<dbReference type="GO" id="GO:0046677">
    <property type="term" value="P:response to antibiotic"/>
    <property type="evidence" value="ECO:0007669"/>
    <property type="project" value="InterPro"/>
</dbReference>
<dbReference type="Proteomes" id="UP000295217">
    <property type="component" value="Unassembled WGS sequence"/>
</dbReference>
<feature type="compositionally biased region" description="Low complexity" evidence="1">
    <location>
        <begin position="43"/>
        <end position="53"/>
    </location>
</feature>
<evidence type="ECO:0000313" key="4">
    <source>
        <dbReference type="Proteomes" id="UP000295217"/>
    </source>
</evidence>
<dbReference type="EMBL" id="SMLB01000014">
    <property type="protein sequence ID" value="TDD69482.1"/>
    <property type="molecule type" value="Genomic_DNA"/>
</dbReference>
<dbReference type="InterPro" id="IPR045155">
    <property type="entry name" value="Beta-lactam_cat"/>
</dbReference>
<organism evidence="3 4">
    <name type="scientific">Jiangella aurantiaca</name>
    <dbReference type="NCBI Taxonomy" id="2530373"/>
    <lineage>
        <taxon>Bacteria</taxon>
        <taxon>Bacillati</taxon>
        <taxon>Actinomycetota</taxon>
        <taxon>Actinomycetes</taxon>
        <taxon>Jiangellales</taxon>
        <taxon>Jiangellaceae</taxon>
        <taxon>Jiangella</taxon>
    </lineage>
</organism>
<proteinExistence type="predicted"/>
<name>A0A4R5AHD5_9ACTN</name>
<dbReference type="InterPro" id="IPR012338">
    <property type="entry name" value="Beta-lactam/transpept-like"/>
</dbReference>
<dbReference type="OrthoDB" id="108135at2"/>
<comment type="caution">
    <text evidence="3">The sequence shown here is derived from an EMBL/GenBank/DDBJ whole genome shotgun (WGS) entry which is preliminary data.</text>
</comment>
<sequence>MRRTAVSLAVVVGLAAGCGTDGAPAPTPGLEAPTPSATSLVTSPGPASLAPAPAGSWDELRGRLEALDADVGMVAARVADDGSCRPVAELDPATPRPMASIFKLYVLGAVAAAVDAGELSWTDELTVSGGLRSLPSGELQDAPAGTRVTVERAAAAMVAISDNTAAELLMDRVGRTAVEEAMTALGHSRPDLNRPFLTTREFFTVGWGQPDLRDDWALAGAAGRARLLAALPAGPLRVTGRDIDDPAWESGVDWFGSALDVCAAQAALHANASDEVLRSVLGQNRGVTIDRGDWPYVGYKGGSAPGVVTASWYGERADGERYVFVMQAAAADSGAVADHDAFFALGADAFLLLADHQGP</sequence>
<dbReference type="GO" id="GO:0008800">
    <property type="term" value="F:beta-lactamase activity"/>
    <property type="evidence" value="ECO:0007669"/>
    <property type="project" value="InterPro"/>
</dbReference>
<feature type="region of interest" description="Disordered" evidence="1">
    <location>
        <begin position="25"/>
        <end position="53"/>
    </location>
</feature>
<dbReference type="GO" id="GO:0030655">
    <property type="term" value="P:beta-lactam antibiotic catabolic process"/>
    <property type="evidence" value="ECO:0007669"/>
    <property type="project" value="InterPro"/>
</dbReference>
<dbReference type="AlphaFoldDB" id="A0A4R5AHD5"/>
<dbReference type="InterPro" id="IPR000871">
    <property type="entry name" value="Beta-lactam_class-A"/>
</dbReference>
<dbReference type="PANTHER" id="PTHR35333:SF5">
    <property type="entry name" value="CONSERVED LIPOPROTEIN LPQF-RELATED"/>
    <property type="match status" value="1"/>
</dbReference>
<gene>
    <name evidence="3" type="ORF">E1262_12625</name>
</gene>
<evidence type="ECO:0000259" key="2">
    <source>
        <dbReference type="Pfam" id="PF13354"/>
    </source>
</evidence>
<keyword evidence="3" id="KW-0378">Hydrolase</keyword>
<dbReference type="Gene3D" id="3.40.710.10">
    <property type="entry name" value="DD-peptidase/beta-lactamase superfamily"/>
    <property type="match status" value="1"/>
</dbReference>
<feature type="domain" description="Beta-lactamase class A catalytic" evidence="2">
    <location>
        <begin position="88"/>
        <end position="200"/>
    </location>
</feature>